<gene>
    <name evidence="8" type="ORF">PV06_10546</name>
</gene>
<organism evidence="8 9">
    <name type="scientific">Exophiala oligosperma</name>
    <dbReference type="NCBI Taxonomy" id="215243"/>
    <lineage>
        <taxon>Eukaryota</taxon>
        <taxon>Fungi</taxon>
        <taxon>Dikarya</taxon>
        <taxon>Ascomycota</taxon>
        <taxon>Pezizomycotina</taxon>
        <taxon>Eurotiomycetes</taxon>
        <taxon>Chaetothyriomycetidae</taxon>
        <taxon>Chaetothyriales</taxon>
        <taxon>Herpotrichiellaceae</taxon>
        <taxon>Exophiala</taxon>
    </lineage>
</organism>
<sequence length="512" mass="58814">MWTFPTETPPQKVNGRLGSKKTKTGCLTCRKHRVKCDEQRPLCKRCRRLKLHCAGYQDLFRIFGISRQGSAYPASKPNRPAANPDRQLSIFPGSDEERRLFELFRTSVVFQLSGFLDEDFWITTLLQVSHLVSLVRDSAIAIAAHIAEHHRHFRTTTPQQSRNISLKYYQKALHRANWHTESADKELVAVICCPLFLCLEFLQGKKLQAMSLFARGHCLMKTFQERHARNFAVSGCAAIYDSLRPMYNRLTMMAKLFGHSLPVDYSDLAFLLGSNPTIYTVNTLKDARDCLFQHLVIAHEFVKRLNSTTCAPLAMHKHHLHRQEELLSQLDVWNSNFNHICGSLAVSVRAAVATLSMWHTAAVIWLRHPFEGFEMTFDESLDCFQIIVEKAKEALTTKQNVQDTFAFGMGVLPPLYFTSLKCRHFFLRKEALRLMRQCPKMEGLWDRDELITVASHAFALETSAQSEITSLPAEHQRLIKVKILQGDAARRLQSAFIFREHKVEQAWNKIIQ</sequence>
<evidence type="ECO:0000256" key="3">
    <source>
        <dbReference type="ARBA" id="ARBA00023015"/>
    </source>
</evidence>
<dbReference type="InterPro" id="IPR036864">
    <property type="entry name" value="Zn2-C6_fun-type_DNA-bd_sf"/>
</dbReference>
<dbReference type="GO" id="GO:0000981">
    <property type="term" value="F:DNA-binding transcription factor activity, RNA polymerase II-specific"/>
    <property type="evidence" value="ECO:0007669"/>
    <property type="project" value="InterPro"/>
</dbReference>
<keyword evidence="2" id="KW-0862">Zinc</keyword>
<dbReference type="PANTHER" id="PTHR36206:SF16">
    <property type="entry name" value="TRANSCRIPTION FACTOR DOMAIN-CONTAINING PROTEIN-RELATED"/>
    <property type="match status" value="1"/>
</dbReference>
<keyword evidence="1" id="KW-0479">Metal-binding</keyword>
<evidence type="ECO:0000256" key="5">
    <source>
        <dbReference type="ARBA" id="ARBA00023163"/>
    </source>
</evidence>
<dbReference type="InterPro" id="IPR052360">
    <property type="entry name" value="Transcr_Regulatory_Proteins"/>
</dbReference>
<evidence type="ECO:0000256" key="6">
    <source>
        <dbReference type="ARBA" id="ARBA00023242"/>
    </source>
</evidence>
<dbReference type="EMBL" id="KN847345">
    <property type="protein sequence ID" value="KIW37196.1"/>
    <property type="molecule type" value="Genomic_DNA"/>
</dbReference>
<dbReference type="SMART" id="SM00066">
    <property type="entry name" value="GAL4"/>
    <property type="match status" value="1"/>
</dbReference>
<dbReference type="SUPFAM" id="SSF57701">
    <property type="entry name" value="Zn2/Cys6 DNA-binding domain"/>
    <property type="match status" value="1"/>
</dbReference>
<evidence type="ECO:0000256" key="1">
    <source>
        <dbReference type="ARBA" id="ARBA00022723"/>
    </source>
</evidence>
<evidence type="ECO:0000256" key="2">
    <source>
        <dbReference type="ARBA" id="ARBA00022833"/>
    </source>
</evidence>
<dbReference type="RefSeq" id="XP_016257412.1">
    <property type="nucleotide sequence ID" value="XM_016412104.1"/>
</dbReference>
<feature type="domain" description="Zn(2)-C6 fungal-type" evidence="7">
    <location>
        <begin position="25"/>
        <end position="53"/>
    </location>
</feature>
<keyword evidence="4" id="KW-0238">DNA-binding</keyword>
<dbReference type="InterPro" id="IPR001138">
    <property type="entry name" value="Zn2Cys6_DnaBD"/>
</dbReference>
<dbReference type="PROSITE" id="PS50048">
    <property type="entry name" value="ZN2_CY6_FUNGAL_2"/>
    <property type="match status" value="1"/>
</dbReference>
<dbReference type="GeneID" id="27362620"/>
<reference evidence="8 9" key="1">
    <citation type="submission" date="2015-01" db="EMBL/GenBank/DDBJ databases">
        <title>The Genome Sequence of Exophiala oligosperma CBS72588.</title>
        <authorList>
            <consortium name="The Broad Institute Genomics Platform"/>
            <person name="Cuomo C."/>
            <person name="de Hoog S."/>
            <person name="Gorbushina A."/>
            <person name="Stielow B."/>
            <person name="Teixiera M."/>
            <person name="Abouelleil A."/>
            <person name="Chapman S.B."/>
            <person name="Priest M."/>
            <person name="Young S.K."/>
            <person name="Wortman J."/>
            <person name="Nusbaum C."/>
            <person name="Birren B."/>
        </authorList>
    </citation>
    <scope>NUCLEOTIDE SEQUENCE [LARGE SCALE GENOMIC DNA]</scope>
    <source>
        <strain evidence="8 9">CBS 72588</strain>
    </source>
</reference>
<accession>A0A0D2A9Z9</accession>
<dbReference type="STRING" id="215243.A0A0D2A9Z9"/>
<name>A0A0D2A9Z9_9EURO</name>
<keyword evidence="9" id="KW-1185">Reference proteome</keyword>
<dbReference type="GO" id="GO:0008270">
    <property type="term" value="F:zinc ion binding"/>
    <property type="evidence" value="ECO:0007669"/>
    <property type="project" value="InterPro"/>
</dbReference>
<proteinExistence type="predicted"/>
<dbReference type="PROSITE" id="PS00463">
    <property type="entry name" value="ZN2_CY6_FUNGAL_1"/>
    <property type="match status" value="1"/>
</dbReference>
<dbReference type="AlphaFoldDB" id="A0A0D2A9Z9"/>
<dbReference type="Proteomes" id="UP000053342">
    <property type="component" value="Unassembled WGS sequence"/>
</dbReference>
<evidence type="ECO:0000259" key="7">
    <source>
        <dbReference type="PROSITE" id="PS50048"/>
    </source>
</evidence>
<evidence type="ECO:0000313" key="9">
    <source>
        <dbReference type="Proteomes" id="UP000053342"/>
    </source>
</evidence>
<dbReference type="GO" id="GO:0003677">
    <property type="term" value="F:DNA binding"/>
    <property type="evidence" value="ECO:0007669"/>
    <property type="project" value="UniProtKB-KW"/>
</dbReference>
<protein>
    <recommendedName>
        <fullName evidence="7">Zn(2)-C6 fungal-type domain-containing protein</fullName>
    </recommendedName>
</protein>
<dbReference type="Gene3D" id="4.10.240.10">
    <property type="entry name" value="Zn(2)-C6 fungal-type DNA-binding domain"/>
    <property type="match status" value="1"/>
</dbReference>
<evidence type="ECO:0000313" key="8">
    <source>
        <dbReference type="EMBL" id="KIW37196.1"/>
    </source>
</evidence>
<dbReference type="VEuPathDB" id="FungiDB:PV06_10546"/>
<dbReference type="OrthoDB" id="4117950at2759"/>
<dbReference type="PANTHER" id="PTHR36206">
    <property type="entry name" value="ASPERCRYPTIN BIOSYNTHESIS CLUSTER-SPECIFIC TRANSCRIPTION REGULATOR ATNN-RELATED"/>
    <property type="match status" value="1"/>
</dbReference>
<evidence type="ECO:0000256" key="4">
    <source>
        <dbReference type="ARBA" id="ARBA00023125"/>
    </source>
</evidence>
<dbReference type="Pfam" id="PF00172">
    <property type="entry name" value="Zn_clus"/>
    <property type="match status" value="1"/>
</dbReference>
<keyword evidence="6" id="KW-0539">Nucleus</keyword>
<keyword evidence="5" id="KW-0804">Transcription</keyword>
<dbReference type="CDD" id="cd00067">
    <property type="entry name" value="GAL4"/>
    <property type="match status" value="1"/>
</dbReference>
<keyword evidence="3" id="KW-0805">Transcription regulation</keyword>
<dbReference type="HOGENOM" id="CLU_011409_12_1_1"/>